<organism evidence="10 11">
    <name type="scientific">Henosepilachna vigintioctopunctata</name>
    <dbReference type="NCBI Taxonomy" id="420089"/>
    <lineage>
        <taxon>Eukaryota</taxon>
        <taxon>Metazoa</taxon>
        <taxon>Ecdysozoa</taxon>
        <taxon>Arthropoda</taxon>
        <taxon>Hexapoda</taxon>
        <taxon>Insecta</taxon>
        <taxon>Pterygota</taxon>
        <taxon>Neoptera</taxon>
        <taxon>Endopterygota</taxon>
        <taxon>Coleoptera</taxon>
        <taxon>Polyphaga</taxon>
        <taxon>Cucujiformia</taxon>
        <taxon>Coccinelloidea</taxon>
        <taxon>Coccinellidae</taxon>
        <taxon>Epilachninae</taxon>
        <taxon>Epilachnini</taxon>
        <taxon>Henosepilachna</taxon>
    </lineage>
</organism>
<dbReference type="GO" id="GO:0005829">
    <property type="term" value="C:cytosol"/>
    <property type="evidence" value="ECO:0007669"/>
    <property type="project" value="GOC"/>
</dbReference>
<dbReference type="Gene3D" id="1.20.1280.130">
    <property type="match status" value="1"/>
</dbReference>
<dbReference type="GO" id="GO:0006896">
    <property type="term" value="P:Golgi to vacuole transport"/>
    <property type="evidence" value="ECO:0007669"/>
    <property type="project" value="TreeGrafter"/>
</dbReference>
<name>A0AAW1TWV7_9CUCU</name>
<dbReference type="PANTHER" id="PTHR12965">
    <property type="entry name" value="VACUOLAR PROTEIN SORTING 54"/>
    <property type="match status" value="1"/>
</dbReference>
<comment type="subcellular location">
    <subcellularLocation>
        <location evidence="1">Golgi apparatus</location>
        <location evidence="1">trans-Golgi network</location>
    </subcellularLocation>
</comment>
<keyword evidence="11" id="KW-1185">Reference proteome</keyword>
<evidence type="ECO:0000256" key="4">
    <source>
        <dbReference type="ARBA" id="ARBA00022448"/>
    </source>
</evidence>
<comment type="similarity">
    <text evidence="2">Belongs to the VPS54 family.</text>
</comment>
<comment type="caution">
    <text evidence="10">The sequence shown here is derived from an EMBL/GenBank/DDBJ whole genome shotgun (WGS) entry which is preliminary data.</text>
</comment>
<accession>A0AAW1TWV7</accession>
<feature type="domain" description="Vacuolar protein sorting-associated protein 54 N-terminal" evidence="9">
    <location>
        <begin position="105"/>
        <end position="299"/>
    </location>
</feature>
<dbReference type="EMBL" id="JARQZJ010000016">
    <property type="protein sequence ID" value="KAK9873208.1"/>
    <property type="molecule type" value="Genomic_DNA"/>
</dbReference>
<keyword evidence="7" id="KW-0175">Coiled coil</keyword>
<evidence type="ECO:0000256" key="1">
    <source>
        <dbReference type="ARBA" id="ARBA00004601"/>
    </source>
</evidence>
<evidence type="ECO:0000259" key="8">
    <source>
        <dbReference type="Pfam" id="PF07928"/>
    </source>
</evidence>
<dbReference type="GO" id="GO:0019905">
    <property type="term" value="F:syntaxin binding"/>
    <property type="evidence" value="ECO:0007669"/>
    <property type="project" value="TreeGrafter"/>
</dbReference>
<evidence type="ECO:0000256" key="7">
    <source>
        <dbReference type="ARBA" id="ARBA00023054"/>
    </source>
</evidence>
<dbReference type="GO" id="GO:0015031">
    <property type="term" value="P:protein transport"/>
    <property type="evidence" value="ECO:0007669"/>
    <property type="project" value="UniProtKB-KW"/>
</dbReference>
<dbReference type="Proteomes" id="UP001431783">
    <property type="component" value="Unassembled WGS sequence"/>
</dbReference>
<dbReference type="InterPro" id="IPR039745">
    <property type="entry name" value="Vps54"/>
</dbReference>
<dbReference type="InterPro" id="IPR019515">
    <property type="entry name" value="VPS54_N"/>
</dbReference>
<dbReference type="GO" id="GO:0042147">
    <property type="term" value="P:retrograde transport, endosome to Golgi"/>
    <property type="evidence" value="ECO:0007669"/>
    <property type="project" value="InterPro"/>
</dbReference>
<evidence type="ECO:0000256" key="3">
    <source>
        <dbReference type="ARBA" id="ARBA00017665"/>
    </source>
</evidence>
<keyword evidence="4" id="KW-0813">Transport</keyword>
<dbReference type="InterPro" id="IPR012501">
    <property type="entry name" value="Vps54_C"/>
</dbReference>
<reference evidence="10 11" key="1">
    <citation type="submission" date="2023-03" db="EMBL/GenBank/DDBJ databases">
        <title>Genome insight into feeding habits of ladybird beetles.</title>
        <authorList>
            <person name="Li H.-S."/>
            <person name="Huang Y.-H."/>
            <person name="Pang H."/>
        </authorList>
    </citation>
    <scope>NUCLEOTIDE SEQUENCE [LARGE SCALE GENOMIC DNA]</scope>
    <source>
        <strain evidence="10">SYSU_2023b</strain>
        <tissue evidence="10">Whole body</tissue>
    </source>
</reference>
<dbReference type="PANTHER" id="PTHR12965:SF0">
    <property type="entry name" value="VACUOLAR PROTEIN SORTING-ASSOCIATED PROTEIN 54"/>
    <property type="match status" value="1"/>
</dbReference>
<evidence type="ECO:0000313" key="10">
    <source>
        <dbReference type="EMBL" id="KAK9873208.1"/>
    </source>
</evidence>
<keyword evidence="6" id="KW-0333">Golgi apparatus</keyword>
<gene>
    <name evidence="10" type="ORF">WA026_021441</name>
</gene>
<evidence type="ECO:0000256" key="2">
    <source>
        <dbReference type="ARBA" id="ARBA00009150"/>
    </source>
</evidence>
<protein>
    <recommendedName>
        <fullName evidence="3">Vacuolar protein sorting-associated protein 54</fullName>
    </recommendedName>
</protein>
<feature type="domain" description="Vacuolar protein sorting-associated protein 54 C-terminal" evidence="8">
    <location>
        <begin position="588"/>
        <end position="714"/>
    </location>
</feature>
<keyword evidence="5" id="KW-0653">Protein transport</keyword>
<evidence type="ECO:0000256" key="6">
    <source>
        <dbReference type="ARBA" id="ARBA00023034"/>
    </source>
</evidence>
<evidence type="ECO:0000259" key="9">
    <source>
        <dbReference type="Pfam" id="PF10475"/>
    </source>
</evidence>
<sequence length="826" mass="94458">MSGMNSSVDRWSVYSAAQNLSAVLNNPNLGKQSNFFIRTWGDSFVEKTETEKSPYLPEIKYSHFEKYLLQYGKRIKRHKRLLQYKTADTTVDYTAKEEEIEKVDLKEIPELFLKPDFKLVDSGIFSTLFRNGEKCSKSSTSELIEDLSRYLDIVEMQIAKHVSQKSEAFFHTMTSHDTIMEKMKNTCKEVHKLRGKLQKVDQLLAKDPLYLIGLRRNCVNQISVFNKLKLMSTVLQTQPNIQLLLSSSDYVSALELIANTQKVLANELAGVTSLRYLPQQLKEMLKLIDKMLHTEFEKYAAADLHRPIENCKNSLETDHLVSLVSGLLRQNHTQFLEIYKQESITAAQTLLKQFMAEALADVEDDQEQCLRGSGEVTLCMDATHWMKALSAASEALKMLLQRISTVLDVIRETADSSVVTSSTDKINNSFVDRFLSLEEHKNIRRKLQELLVSICDYCNERLASIIGTHSDQRPLTSYQILQLSKTIETFTKFCEDISGKQSPALRAAFKIQAGNYINKFHLQRKNKLTILLDAERWKPAEIPLEFQTLVDKIALNSVIIELPSSPREENEKEFNTDNRVSNSLIVDNQHFVTIGTVLILLRIVCEYCVCAYELTLLAPVIGKNLAELLRMFNSRSCQLVLGAGALKTAGLKTITSTNLALTSRSLQLVLWMIPFIRTHFNEIMNEPLTYLNSVEKDIGHHIQQLESKVLSIMDTLLSDQLTEWDAKPPVPSKAFRNISRHIIKLHEAVSSVLPTYQVSYLYEVVHKNFKFALREQLVRLNIQNNGGPQHGLVTTEITFYLHTMSMLNILPAEMLDNKFMEDIWRR</sequence>
<dbReference type="AlphaFoldDB" id="A0AAW1TWV7"/>
<dbReference type="Pfam" id="PF10475">
    <property type="entry name" value="Vps54_N"/>
    <property type="match status" value="1"/>
</dbReference>
<proteinExistence type="inferred from homology"/>
<dbReference type="GO" id="GO:0000938">
    <property type="term" value="C:GARP complex"/>
    <property type="evidence" value="ECO:0007669"/>
    <property type="project" value="InterPro"/>
</dbReference>
<evidence type="ECO:0000313" key="11">
    <source>
        <dbReference type="Proteomes" id="UP001431783"/>
    </source>
</evidence>
<evidence type="ECO:0000256" key="5">
    <source>
        <dbReference type="ARBA" id="ARBA00022927"/>
    </source>
</evidence>
<dbReference type="Pfam" id="PF07928">
    <property type="entry name" value="Vps54"/>
    <property type="match status" value="1"/>
</dbReference>
<dbReference type="Gene3D" id="6.10.250.860">
    <property type="match status" value="1"/>
</dbReference>